<evidence type="ECO:0000256" key="1">
    <source>
        <dbReference type="SAM" id="MobiDB-lite"/>
    </source>
</evidence>
<feature type="compositionally biased region" description="Basic and acidic residues" evidence="1">
    <location>
        <begin position="187"/>
        <end position="210"/>
    </location>
</feature>
<protein>
    <submittedName>
        <fullName evidence="2">Uncharacterized protein</fullName>
    </submittedName>
</protein>
<organism evidence="2 3">
    <name type="scientific">Nannochloropsis gaditana</name>
    <dbReference type="NCBI Taxonomy" id="72520"/>
    <lineage>
        <taxon>Eukaryota</taxon>
        <taxon>Sar</taxon>
        <taxon>Stramenopiles</taxon>
        <taxon>Ochrophyta</taxon>
        <taxon>Eustigmatophyceae</taxon>
        <taxon>Eustigmatales</taxon>
        <taxon>Monodopsidaceae</taxon>
        <taxon>Nannochloropsis</taxon>
    </lineage>
</organism>
<evidence type="ECO:0000313" key="3">
    <source>
        <dbReference type="Proteomes" id="UP000019335"/>
    </source>
</evidence>
<gene>
    <name evidence="2" type="ORF">Naga_100052g20</name>
</gene>
<dbReference type="AlphaFoldDB" id="W7TMV5"/>
<name>W7TMV5_9STRA</name>
<reference evidence="2 3" key="1">
    <citation type="journal article" date="2014" name="Mol. Plant">
        <title>Chromosome Scale Genome Assembly and Transcriptome Profiling of Nannochloropsis gaditana in Nitrogen Depletion.</title>
        <authorList>
            <person name="Corteggiani Carpinelli E."/>
            <person name="Telatin A."/>
            <person name="Vitulo N."/>
            <person name="Forcato C."/>
            <person name="D'Angelo M."/>
            <person name="Schiavon R."/>
            <person name="Vezzi A."/>
            <person name="Giacometti G.M."/>
            <person name="Morosinotto T."/>
            <person name="Valle G."/>
        </authorList>
    </citation>
    <scope>NUCLEOTIDE SEQUENCE [LARGE SCALE GENOMIC DNA]</scope>
    <source>
        <strain evidence="2 3">B-31</strain>
    </source>
</reference>
<feature type="compositionally biased region" description="Polar residues" evidence="1">
    <location>
        <begin position="127"/>
        <end position="137"/>
    </location>
</feature>
<sequence length="452" mass="50768">MRLIVRRAQLHRRGWHVWRQLILPANRSSKNLGNRALTKPLESLPTPSDICLHSPFQLRCLASLPEGVQDNIIPPVRYTAAPRVSSSLPSGGALIADGKDQPQATQKKGRRGKGAIDRELEDIVEGSDSQMTPQSTHGQKRKSRAPVKASNAVLEPLYHPTLRMSEELSTEGKLSGSETMRKGRRKAKDEEKSRGEKKEKNGRKNEKKLPISDYSPAALAGNKMAAWDIAYTPSLAAAEHLVEEVRQNLSYRYHAQKVFLDYIPDTISARDVGLIFAGLDGTRDIDAVIILEAIRARERRPRNAVREGGPRTAIIQFGSRSTYDRVLSEDVRIFGICWQRHTYKPTRGPGRNLFFTLCSGEYTILDMAGKAVKTLLWQIITNLPLTGVHNFKRTILCLRSSSICTHLTESVYHRRKSDGRSKSRSTIFYTLRRLLVEVSRPLSSIYIGITNI</sequence>
<dbReference type="Proteomes" id="UP000019335">
    <property type="component" value="Unassembled WGS sequence"/>
</dbReference>
<accession>W7TMV5</accession>
<dbReference type="EMBL" id="AZIL01002282">
    <property type="protein sequence ID" value="EWM22029.1"/>
    <property type="molecule type" value="Genomic_DNA"/>
</dbReference>
<proteinExistence type="predicted"/>
<feature type="region of interest" description="Disordered" evidence="1">
    <location>
        <begin position="82"/>
        <end position="210"/>
    </location>
</feature>
<evidence type="ECO:0000313" key="2">
    <source>
        <dbReference type="EMBL" id="EWM22029.1"/>
    </source>
</evidence>
<keyword evidence="3" id="KW-1185">Reference proteome</keyword>
<dbReference type="OrthoDB" id="10364193at2759"/>
<comment type="caution">
    <text evidence="2">The sequence shown here is derived from an EMBL/GenBank/DDBJ whole genome shotgun (WGS) entry which is preliminary data.</text>
</comment>